<comment type="caution">
    <text evidence="1">The sequence shown here is derived from an EMBL/GenBank/DDBJ whole genome shotgun (WGS) entry which is preliminary data.</text>
</comment>
<name>A0AAW0B658_9AGAR</name>
<gene>
    <name evidence="1" type="ORF">VNI00_017389</name>
</gene>
<evidence type="ECO:0008006" key="3">
    <source>
        <dbReference type="Google" id="ProtNLM"/>
    </source>
</evidence>
<organism evidence="1 2">
    <name type="scientific">Paramarasmius palmivorus</name>
    <dbReference type="NCBI Taxonomy" id="297713"/>
    <lineage>
        <taxon>Eukaryota</taxon>
        <taxon>Fungi</taxon>
        <taxon>Dikarya</taxon>
        <taxon>Basidiomycota</taxon>
        <taxon>Agaricomycotina</taxon>
        <taxon>Agaricomycetes</taxon>
        <taxon>Agaricomycetidae</taxon>
        <taxon>Agaricales</taxon>
        <taxon>Marasmiineae</taxon>
        <taxon>Marasmiaceae</taxon>
        <taxon>Paramarasmius</taxon>
    </lineage>
</organism>
<reference evidence="1 2" key="1">
    <citation type="submission" date="2024-01" db="EMBL/GenBank/DDBJ databases">
        <title>A draft genome for a cacao thread blight-causing isolate of Paramarasmius palmivorus.</title>
        <authorList>
            <person name="Baruah I.K."/>
            <person name="Bukari Y."/>
            <person name="Amoako-Attah I."/>
            <person name="Meinhardt L.W."/>
            <person name="Bailey B.A."/>
            <person name="Cohen S.P."/>
        </authorList>
    </citation>
    <scope>NUCLEOTIDE SEQUENCE [LARGE SCALE GENOMIC DNA]</scope>
    <source>
        <strain evidence="1 2">GH-12</strain>
    </source>
</reference>
<keyword evidence="2" id="KW-1185">Reference proteome</keyword>
<dbReference type="Proteomes" id="UP001383192">
    <property type="component" value="Unassembled WGS sequence"/>
</dbReference>
<sequence>MSATPCISNDARCPVSDCSIPIDLVIESSDGEHFGAHKKNLETFNTSFPTSSTTHAIRLSENQDVLALLLQFSHYQDHKEISGKGLDIVLDLATAADKYGNFFAGTAARDALNYMGREDPLNALRIIPYKAIHGDLREIDAMVRSTIDFQISTVLEAMKPYPDVFYTYVIYKERKEKWRINTSWMECVNIVNKIGRA</sequence>
<dbReference type="EMBL" id="JAYKXP010000170">
    <property type="protein sequence ID" value="KAK7021395.1"/>
    <property type="molecule type" value="Genomic_DNA"/>
</dbReference>
<evidence type="ECO:0000313" key="2">
    <source>
        <dbReference type="Proteomes" id="UP001383192"/>
    </source>
</evidence>
<protein>
    <recommendedName>
        <fullName evidence="3">BTB domain-containing protein</fullName>
    </recommendedName>
</protein>
<evidence type="ECO:0000313" key="1">
    <source>
        <dbReference type="EMBL" id="KAK7021395.1"/>
    </source>
</evidence>
<proteinExistence type="predicted"/>
<accession>A0AAW0B658</accession>
<dbReference type="AlphaFoldDB" id="A0AAW0B658"/>